<name>A0A9X3BIT2_9BACT</name>
<reference evidence="4" key="1">
    <citation type="submission" date="2022-09" db="EMBL/GenBank/DDBJ databases">
        <authorList>
            <person name="Yuan C."/>
            <person name="Ke Z."/>
        </authorList>
    </citation>
    <scope>NUCLEOTIDE SEQUENCE</scope>
    <source>
        <strain evidence="4">LB-8</strain>
    </source>
</reference>
<dbReference type="Pfam" id="PF24067">
    <property type="entry name" value="Beta-prop_BT_1020"/>
    <property type="match status" value="1"/>
</dbReference>
<evidence type="ECO:0000313" key="5">
    <source>
        <dbReference type="Proteomes" id="UP001155483"/>
    </source>
</evidence>
<reference evidence="4" key="2">
    <citation type="submission" date="2023-04" db="EMBL/GenBank/DDBJ databases">
        <title>Paracnuella aquatica gen. nov., sp. nov., a member of the family Chitinophagaceae isolated from a hot spring.</title>
        <authorList>
            <person name="Wang C."/>
        </authorList>
    </citation>
    <scope>NUCLEOTIDE SEQUENCE</scope>
    <source>
        <strain evidence="4">LB-8</strain>
    </source>
</reference>
<evidence type="ECO:0000259" key="2">
    <source>
        <dbReference type="Pfam" id="PF22585"/>
    </source>
</evidence>
<dbReference type="Proteomes" id="UP001155483">
    <property type="component" value="Unassembled WGS sequence"/>
</dbReference>
<organism evidence="4 5">
    <name type="scientific">Paraflavisolibacter caeni</name>
    <dbReference type="NCBI Taxonomy" id="2982496"/>
    <lineage>
        <taxon>Bacteria</taxon>
        <taxon>Pseudomonadati</taxon>
        <taxon>Bacteroidota</taxon>
        <taxon>Chitinophagia</taxon>
        <taxon>Chitinophagales</taxon>
        <taxon>Chitinophagaceae</taxon>
        <taxon>Paraflavisolibacter</taxon>
    </lineage>
</organism>
<dbReference type="InterPro" id="IPR056425">
    <property type="entry name" value="Beta-prop_BT_1020"/>
</dbReference>
<feature type="signal peptide" evidence="1">
    <location>
        <begin position="1"/>
        <end position="23"/>
    </location>
</feature>
<comment type="caution">
    <text evidence="4">The sequence shown here is derived from an EMBL/GenBank/DDBJ whole genome shotgun (WGS) entry which is preliminary data.</text>
</comment>
<dbReference type="EMBL" id="JAOTIF010000025">
    <property type="protein sequence ID" value="MCU7551902.1"/>
    <property type="molecule type" value="Genomic_DNA"/>
</dbReference>
<evidence type="ECO:0000256" key="1">
    <source>
        <dbReference type="SAM" id="SignalP"/>
    </source>
</evidence>
<dbReference type="Pfam" id="PF22585">
    <property type="entry name" value="Sialidase-like_CBM"/>
    <property type="match status" value="1"/>
</dbReference>
<dbReference type="SUPFAM" id="SSF50939">
    <property type="entry name" value="Sialidases"/>
    <property type="match status" value="1"/>
</dbReference>
<feature type="domain" description="BT-1020-like structural beta-sandwich" evidence="2">
    <location>
        <begin position="429"/>
        <end position="589"/>
    </location>
</feature>
<dbReference type="AlphaFoldDB" id="A0A9X3BIT2"/>
<dbReference type="InterPro" id="IPR036278">
    <property type="entry name" value="Sialidase_sf"/>
</dbReference>
<evidence type="ECO:0000259" key="3">
    <source>
        <dbReference type="Pfam" id="PF24067"/>
    </source>
</evidence>
<protein>
    <submittedName>
        <fullName evidence="4">Exo-alpha-sialidase</fullName>
    </submittedName>
</protein>
<keyword evidence="5" id="KW-1185">Reference proteome</keyword>
<sequence length="623" mass="69445">MKNSFIKISALAFCGLLSASVHAQDTVRYTGTTLSNVDYHHGQLAPAIGVHNIQVMRANREFPEKSDGFGWTYNHAPMIAYWNGTFYVQYLSNPVGEHVPPGQTLLLTSKDGYNWSKPEVAFGLYKIPDGTTKEGIKTVAKDLYAVNHQRMGFFVSKKSRLLTLAFYGTVLEKGDDPNDGNGIGRVVREIYKDGKMGPVYFIRYNHGWNAKNTAHPFYTSSKDKGFVEACNELLANPLITQQWNEEADRNDPLIPLKKDYKAFSFYHLPDGRVVGLWKNALTAISTDNGKSWPANAVRAPRFVNSNAKIWGQRLSNGMYATVYNPSEFRWPLAVSTSPDGLNYTNLLLVNGEITSMRYGGAYKSYGPQYVRGIVEGNGTPPDGNMWVTYSMNKEDIWVSKIPVPVTEKATSQADDVFQNIKDGDELKLWNVYSPLWAPVTIEKMADGVKALTMSDWDPFDYGKAERVIPAAKRSSAEFSITPAQNDKGQLDIEFQNAKGNAAIRLSFDSTGTLISKAGYRNRGVAPYKAGEEYKIKVEWNVDTRFYTISVNGKTPSNNIMFAPAESIERIVFRTGGVRRFPDADTPTDQIYDLPNGGFSAPKATFYIKSLKTGSEYLANANKQ</sequence>
<feature type="chain" id="PRO_5040845423" evidence="1">
    <location>
        <begin position="24"/>
        <end position="623"/>
    </location>
</feature>
<feature type="domain" description="BT-1020-like N-terminal beta-propeller" evidence="3">
    <location>
        <begin position="25"/>
        <end position="260"/>
    </location>
</feature>
<accession>A0A9X3BIT2</accession>
<evidence type="ECO:0000313" key="4">
    <source>
        <dbReference type="EMBL" id="MCU7551902.1"/>
    </source>
</evidence>
<gene>
    <name evidence="4" type="ORF">OCK74_22470</name>
</gene>
<proteinExistence type="predicted"/>
<keyword evidence="1" id="KW-0732">Signal</keyword>
<dbReference type="InterPro" id="IPR054490">
    <property type="entry name" value="BT_1020-like_b-sandwich_1"/>
</dbReference>
<dbReference type="RefSeq" id="WP_279299339.1">
    <property type="nucleotide sequence ID" value="NZ_JAOTIF010000025.1"/>
</dbReference>